<evidence type="ECO:0000256" key="10">
    <source>
        <dbReference type="ARBA" id="ARBA00023326"/>
    </source>
</evidence>
<keyword evidence="4" id="KW-0964">Secreted</keyword>
<keyword evidence="10" id="KW-0624">Polysaccharide degradation</keyword>
<feature type="signal peptide" evidence="11">
    <location>
        <begin position="1"/>
        <end position="25"/>
    </location>
</feature>
<dbReference type="Gene3D" id="2.115.10.20">
    <property type="entry name" value="Glycosyl hydrolase domain, family 43"/>
    <property type="match status" value="1"/>
</dbReference>
<dbReference type="Proteomes" id="UP001230908">
    <property type="component" value="Unassembled WGS sequence"/>
</dbReference>
<evidence type="ECO:0000256" key="9">
    <source>
        <dbReference type="ARBA" id="ARBA00023295"/>
    </source>
</evidence>
<evidence type="ECO:0000256" key="4">
    <source>
        <dbReference type="ARBA" id="ARBA00022525"/>
    </source>
</evidence>
<evidence type="ECO:0000313" key="14">
    <source>
        <dbReference type="Proteomes" id="UP001230908"/>
    </source>
</evidence>
<sequence>MKFPRIRSRLVAVCTVGLTVAGATAVLTANTAQAAAGCRVDYAIASSWQGGFGANVTITNLGDPVNGWRLTWSFAAGQTVTQLWNGSVTQSGAQVTVTNASYNGGIPTNGTTAFGFNGSWNGSNPVPTQFALNGTACTGSPAPTTAPPTTPPPTGTCSLPSSYRWTSTGALAQPRSGWVSLKDFTHAPYNGRQLVYATTHDTGTSWGSMNFGLFTNWSDMASASQNQMPFSAVAPSLFYFAPRNVWVLAYQWGGPAFSYRTSSDPTNVSSWSAHQTLFTGSITGSSTGPIDQALIGDDTTMYLFFAGDNGKIYRASMPIGNFPGSFGSSSTVIMSDSTNNLFEAVQVYKLQGQNRYLMLVEAIGAQGRYFRSFTATSLNGSWTPQAATESNPFAGKANSGATWTNDISHGELIRANADQTMTVDPCDLRLLYQGRSPSSGGDYGLLPYRPGLLTLQR</sequence>
<reference evidence="13 14" key="1">
    <citation type="submission" date="2023-08" db="EMBL/GenBank/DDBJ databases">
        <title>Phytohabitans sansha sp. nov., isolated from marine sediment.</title>
        <authorList>
            <person name="Zhao Y."/>
            <person name="Yi K."/>
        </authorList>
    </citation>
    <scope>NUCLEOTIDE SEQUENCE [LARGE SCALE GENOMIC DNA]</scope>
    <source>
        <strain evidence="13 14">ZYX-F-186</strain>
    </source>
</reference>
<feature type="chain" id="PRO_5046156925" description="non-reducing end alpha-L-arabinofuranosidase" evidence="11">
    <location>
        <begin position="26"/>
        <end position="457"/>
    </location>
</feature>
<evidence type="ECO:0000313" key="13">
    <source>
        <dbReference type="EMBL" id="MDQ7908310.1"/>
    </source>
</evidence>
<evidence type="ECO:0000256" key="3">
    <source>
        <dbReference type="ARBA" id="ARBA00012670"/>
    </source>
</evidence>
<keyword evidence="5" id="KW-0858">Xylan degradation</keyword>
<dbReference type="InterPro" id="IPR005193">
    <property type="entry name" value="GH62_arabinosidase"/>
</dbReference>
<keyword evidence="8" id="KW-0119">Carbohydrate metabolism</keyword>
<dbReference type="SUPFAM" id="SSF49384">
    <property type="entry name" value="Carbohydrate-binding domain"/>
    <property type="match status" value="1"/>
</dbReference>
<keyword evidence="14" id="KW-1185">Reference proteome</keyword>
<comment type="catalytic activity">
    <reaction evidence="1">
        <text>Hydrolysis of terminal non-reducing alpha-L-arabinofuranoside residues in alpha-L-arabinosides.</text>
        <dbReference type="EC" id="3.2.1.55"/>
    </reaction>
</comment>
<dbReference type="InterPro" id="IPR001919">
    <property type="entry name" value="CBD2"/>
</dbReference>
<dbReference type="PROSITE" id="PS51173">
    <property type="entry name" value="CBM2"/>
    <property type="match status" value="1"/>
</dbReference>
<dbReference type="InterPro" id="IPR023296">
    <property type="entry name" value="Glyco_hydro_beta-prop_sf"/>
</dbReference>
<organism evidence="13 14">
    <name type="scientific">Phytohabitans maris</name>
    <dbReference type="NCBI Taxonomy" id="3071409"/>
    <lineage>
        <taxon>Bacteria</taxon>
        <taxon>Bacillati</taxon>
        <taxon>Actinomycetota</taxon>
        <taxon>Actinomycetes</taxon>
        <taxon>Micromonosporales</taxon>
        <taxon>Micromonosporaceae</taxon>
    </lineage>
</organism>
<keyword evidence="6 11" id="KW-0732">Signal</keyword>
<dbReference type="EMBL" id="JAVHUY010000029">
    <property type="protein sequence ID" value="MDQ7908310.1"/>
    <property type="molecule type" value="Genomic_DNA"/>
</dbReference>
<dbReference type="SMART" id="SM00637">
    <property type="entry name" value="CBD_II"/>
    <property type="match status" value="1"/>
</dbReference>
<dbReference type="CDD" id="cd08987">
    <property type="entry name" value="GH62"/>
    <property type="match status" value="1"/>
</dbReference>
<evidence type="ECO:0000259" key="12">
    <source>
        <dbReference type="PROSITE" id="PS51173"/>
    </source>
</evidence>
<protein>
    <recommendedName>
        <fullName evidence="3">non-reducing end alpha-L-arabinofuranosidase</fullName>
        <ecNumber evidence="3">3.2.1.55</ecNumber>
    </recommendedName>
</protein>
<evidence type="ECO:0000256" key="1">
    <source>
        <dbReference type="ARBA" id="ARBA00001462"/>
    </source>
</evidence>
<dbReference type="Pfam" id="PF03664">
    <property type="entry name" value="Glyco_hydro_62"/>
    <property type="match status" value="1"/>
</dbReference>
<evidence type="ECO:0000256" key="11">
    <source>
        <dbReference type="SAM" id="SignalP"/>
    </source>
</evidence>
<proteinExistence type="predicted"/>
<dbReference type="EC" id="3.2.1.55" evidence="3"/>
<dbReference type="InterPro" id="IPR012291">
    <property type="entry name" value="CBM2_carb-bd_dom_sf"/>
</dbReference>
<dbReference type="Gene3D" id="2.60.40.290">
    <property type="match status" value="1"/>
</dbReference>
<comment type="caution">
    <text evidence="13">The sequence shown here is derived from an EMBL/GenBank/DDBJ whole genome shotgun (WGS) entry which is preliminary data.</text>
</comment>
<accession>A0ABU0ZMQ2</accession>
<name>A0ABU0ZMQ2_9ACTN</name>
<dbReference type="PANTHER" id="PTHR40631:SF1">
    <property type="entry name" value="ALPHA-L-ARABINOFURANOSIDASE AXHA-2-RELATED"/>
    <property type="match status" value="1"/>
</dbReference>
<evidence type="ECO:0000256" key="6">
    <source>
        <dbReference type="ARBA" id="ARBA00022729"/>
    </source>
</evidence>
<evidence type="ECO:0000256" key="7">
    <source>
        <dbReference type="ARBA" id="ARBA00022801"/>
    </source>
</evidence>
<evidence type="ECO:0000256" key="8">
    <source>
        <dbReference type="ARBA" id="ARBA00023277"/>
    </source>
</evidence>
<dbReference type="RefSeq" id="WP_308715578.1">
    <property type="nucleotide sequence ID" value="NZ_JAVHUY010000029.1"/>
</dbReference>
<dbReference type="SUPFAM" id="SSF75005">
    <property type="entry name" value="Arabinanase/levansucrase/invertase"/>
    <property type="match status" value="1"/>
</dbReference>
<gene>
    <name evidence="13" type="ORF">RB614_27665</name>
</gene>
<dbReference type="GO" id="GO:0016787">
    <property type="term" value="F:hydrolase activity"/>
    <property type="evidence" value="ECO:0007669"/>
    <property type="project" value="UniProtKB-KW"/>
</dbReference>
<evidence type="ECO:0000256" key="2">
    <source>
        <dbReference type="ARBA" id="ARBA00004613"/>
    </source>
</evidence>
<dbReference type="PANTHER" id="PTHR40631">
    <property type="entry name" value="ALPHA-L-ARABINOFURANOSIDASE AXHA-2-RELATED"/>
    <property type="match status" value="1"/>
</dbReference>
<keyword evidence="7 13" id="KW-0378">Hydrolase</keyword>
<keyword evidence="9" id="KW-0326">Glycosidase</keyword>
<dbReference type="InterPro" id="IPR008965">
    <property type="entry name" value="CBM2/CBM3_carb-bd_dom_sf"/>
</dbReference>
<dbReference type="Pfam" id="PF00553">
    <property type="entry name" value="CBM_2"/>
    <property type="match status" value="1"/>
</dbReference>
<comment type="subcellular location">
    <subcellularLocation>
        <location evidence="2">Secreted</location>
    </subcellularLocation>
</comment>
<evidence type="ECO:0000256" key="5">
    <source>
        <dbReference type="ARBA" id="ARBA00022651"/>
    </source>
</evidence>
<feature type="domain" description="CBM2" evidence="12">
    <location>
        <begin position="31"/>
        <end position="140"/>
    </location>
</feature>